<keyword evidence="2" id="KW-1185">Reference proteome</keyword>
<protein>
    <submittedName>
        <fullName evidence="1">Fibroblast growth factor 2</fullName>
    </submittedName>
</protein>
<dbReference type="EMBL" id="CM037623">
    <property type="protein sequence ID" value="KAH7988561.1"/>
    <property type="molecule type" value="Genomic_DNA"/>
</dbReference>
<accession>A0ACB8E8G8</accession>
<organism evidence="1 2">
    <name type="scientific">Sphaerodactylus townsendi</name>
    <dbReference type="NCBI Taxonomy" id="933632"/>
    <lineage>
        <taxon>Eukaryota</taxon>
        <taxon>Metazoa</taxon>
        <taxon>Chordata</taxon>
        <taxon>Craniata</taxon>
        <taxon>Vertebrata</taxon>
        <taxon>Euteleostomi</taxon>
        <taxon>Lepidosauria</taxon>
        <taxon>Squamata</taxon>
        <taxon>Bifurcata</taxon>
        <taxon>Gekkota</taxon>
        <taxon>Sphaerodactylidae</taxon>
        <taxon>Sphaerodactylus</taxon>
    </lineage>
</organism>
<proteinExistence type="predicted"/>
<sequence length="80" mass="8686">MAAGSITTLPGLPDDGGGSSGGAFPPGHFKDPKRLYCKNGGFFLRINPDGRVDGVRENSDPHRSYVWDIREIFVFFGVSK</sequence>
<name>A0ACB8E8G8_9SAUR</name>
<dbReference type="Proteomes" id="UP000827872">
    <property type="component" value="Linkage Group LG10"/>
</dbReference>
<evidence type="ECO:0000313" key="2">
    <source>
        <dbReference type="Proteomes" id="UP000827872"/>
    </source>
</evidence>
<reference evidence="1" key="1">
    <citation type="submission" date="2021-08" db="EMBL/GenBank/DDBJ databases">
        <title>The first chromosome-level gecko genome reveals the dynamic sex chromosomes of Neotropical dwarf geckos (Sphaerodactylidae: Sphaerodactylus).</title>
        <authorList>
            <person name="Pinto B.J."/>
            <person name="Keating S.E."/>
            <person name="Gamble T."/>
        </authorList>
    </citation>
    <scope>NUCLEOTIDE SEQUENCE</scope>
    <source>
        <strain evidence="1">TG3544</strain>
    </source>
</reference>
<comment type="caution">
    <text evidence="1">The sequence shown here is derived from an EMBL/GenBank/DDBJ whole genome shotgun (WGS) entry which is preliminary data.</text>
</comment>
<evidence type="ECO:0000313" key="1">
    <source>
        <dbReference type="EMBL" id="KAH7988561.1"/>
    </source>
</evidence>
<gene>
    <name evidence="1" type="primary">FGF2</name>
    <name evidence="1" type="ORF">K3G42_019081</name>
</gene>